<protein>
    <submittedName>
        <fullName evidence="1">Uncharacterized protein</fullName>
    </submittedName>
</protein>
<comment type="caution">
    <text evidence="1">The sequence shown here is derived from an EMBL/GenBank/DDBJ whole genome shotgun (WGS) entry which is preliminary data.</text>
</comment>
<dbReference type="Proteomes" id="UP001638806">
    <property type="component" value="Unassembled WGS sequence"/>
</dbReference>
<name>A0ACC4DTD2_PURLI</name>
<proteinExistence type="predicted"/>
<reference evidence="1" key="1">
    <citation type="submission" date="2024-12" db="EMBL/GenBank/DDBJ databases">
        <title>Comparative genomics and development of molecular markers within Purpureocillium lilacinum and among Purpureocillium species.</title>
        <authorList>
            <person name="Yeh Z.-Y."/>
            <person name="Ni N.-T."/>
            <person name="Lo P.-H."/>
            <person name="Mushyakhwo K."/>
            <person name="Lin C.-F."/>
            <person name="Nai Y.-S."/>
        </authorList>
    </citation>
    <scope>NUCLEOTIDE SEQUENCE</scope>
    <source>
        <strain evidence="1">NCHU-NPUST-175</strain>
    </source>
</reference>
<accession>A0ACC4DTD2</accession>
<gene>
    <name evidence="1" type="ORF">ACCO45_007530</name>
</gene>
<evidence type="ECO:0000313" key="2">
    <source>
        <dbReference type="Proteomes" id="UP001638806"/>
    </source>
</evidence>
<organism evidence="1 2">
    <name type="scientific">Purpureocillium lilacinum</name>
    <name type="common">Paecilomyces lilacinus</name>
    <dbReference type="NCBI Taxonomy" id="33203"/>
    <lineage>
        <taxon>Eukaryota</taxon>
        <taxon>Fungi</taxon>
        <taxon>Dikarya</taxon>
        <taxon>Ascomycota</taxon>
        <taxon>Pezizomycotina</taxon>
        <taxon>Sordariomycetes</taxon>
        <taxon>Hypocreomycetidae</taxon>
        <taxon>Hypocreales</taxon>
        <taxon>Ophiocordycipitaceae</taxon>
        <taxon>Purpureocillium</taxon>
    </lineage>
</organism>
<keyword evidence="2" id="KW-1185">Reference proteome</keyword>
<dbReference type="EMBL" id="JBGNUJ010000006">
    <property type="protein sequence ID" value="KAL3959368.1"/>
    <property type="molecule type" value="Genomic_DNA"/>
</dbReference>
<sequence length="388" mass="41506">MPGQTHASTNPHSLTLTRSAASHQSPHSPQSLQIRPTCPPVHSLGSLLPLHIPAYIRASASGITPRPESYSSAHRTPQSASDLANRASIVRRRFPVCRHCWSRLYPDPQSRQPGMASINDLATAAIASSSSPPPLSQAQTQTPAKAQSAAGPSRGAFVVLEGLDRSGKTTQVKLLEQRFVEAGRPVKVMRFPDRSTPIGQMIDAYLKSDVAMEDHVIHLLFSANRWEAAAQISSLLASGTTILCDRFHLSGIAYSAAKANPSLPLSWAAAPEKGLPRPDLVLFLDLDERAARARGGFGDERYEREAMQARVRDIFRGMAADADAGSSSSSLAAPEPAEPTPRGRGENIVVVDAGGSVEDVADEIWRRVEARVRQVDGGELGASVGVVE</sequence>
<evidence type="ECO:0000313" key="1">
    <source>
        <dbReference type="EMBL" id="KAL3959368.1"/>
    </source>
</evidence>